<dbReference type="SUPFAM" id="SSF56112">
    <property type="entry name" value="Protein kinase-like (PK-like)"/>
    <property type="match status" value="1"/>
</dbReference>
<dbReference type="Pfam" id="PF00069">
    <property type="entry name" value="Pkinase"/>
    <property type="match status" value="1"/>
</dbReference>
<evidence type="ECO:0000259" key="1">
    <source>
        <dbReference type="PROSITE" id="PS50011"/>
    </source>
</evidence>
<dbReference type="InterPro" id="IPR011009">
    <property type="entry name" value="Kinase-like_dom_sf"/>
</dbReference>
<dbReference type="PROSITE" id="PS50011">
    <property type="entry name" value="PROTEIN_KINASE_DOM"/>
    <property type="match status" value="1"/>
</dbReference>
<dbReference type="GO" id="GO:0044773">
    <property type="term" value="P:mitotic DNA damage checkpoint signaling"/>
    <property type="evidence" value="ECO:0007669"/>
    <property type="project" value="TreeGrafter"/>
</dbReference>
<dbReference type="InterPro" id="IPR000719">
    <property type="entry name" value="Prot_kinase_dom"/>
</dbReference>
<gene>
    <name evidence="2" type="ORF">K402DRAFT_398609</name>
</gene>
<dbReference type="GO" id="GO:0005634">
    <property type="term" value="C:nucleus"/>
    <property type="evidence" value="ECO:0007669"/>
    <property type="project" value="TreeGrafter"/>
</dbReference>
<dbReference type="PANTHER" id="PTHR44167:SF24">
    <property type="entry name" value="SERINE_THREONINE-PROTEIN KINASE CHK2"/>
    <property type="match status" value="1"/>
</dbReference>
<dbReference type="GO" id="GO:0004674">
    <property type="term" value="F:protein serine/threonine kinase activity"/>
    <property type="evidence" value="ECO:0007669"/>
    <property type="project" value="TreeGrafter"/>
</dbReference>
<evidence type="ECO:0000313" key="2">
    <source>
        <dbReference type="EMBL" id="KAF1981332.1"/>
    </source>
</evidence>
<name>A0A6G1GKG0_9PEZI</name>
<dbReference type="GO" id="GO:0005524">
    <property type="term" value="F:ATP binding"/>
    <property type="evidence" value="ECO:0007669"/>
    <property type="project" value="InterPro"/>
</dbReference>
<keyword evidence="3" id="KW-1185">Reference proteome</keyword>
<sequence>MAHLASDGTSLTYCMEEYLGSGTTGLVIQRGEHALKVAKLTDTSKFSAQGRGDSEYVNQVNRVLLEREKYVYHRLGHAEGIVKVIDISEQGILLECLKKGDIAAYMDNNAELSIPEKTKWIMTIIKAICHIHRSNVLIDDIALRNFLIADDFSVKTIDFGQSTVFPLNIDITTANANGLTILVDLFHLGCIIYSIVAWIVYECNLFEHELQRPALKDLPDLDGLLFQQAIKKCWTAEYRSADDLYIEVLNLWERFPMKHR</sequence>
<dbReference type="PANTHER" id="PTHR44167">
    <property type="entry name" value="OVARIAN-SPECIFIC SERINE/THREONINE-PROTEIN KINASE LOK-RELATED"/>
    <property type="match status" value="1"/>
</dbReference>
<organism evidence="2 3">
    <name type="scientific">Aulographum hederae CBS 113979</name>
    <dbReference type="NCBI Taxonomy" id="1176131"/>
    <lineage>
        <taxon>Eukaryota</taxon>
        <taxon>Fungi</taxon>
        <taxon>Dikarya</taxon>
        <taxon>Ascomycota</taxon>
        <taxon>Pezizomycotina</taxon>
        <taxon>Dothideomycetes</taxon>
        <taxon>Pleosporomycetidae</taxon>
        <taxon>Aulographales</taxon>
        <taxon>Aulographaceae</taxon>
    </lineage>
</organism>
<dbReference type="EMBL" id="ML977201">
    <property type="protein sequence ID" value="KAF1981332.1"/>
    <property type="molecule type" value="Genomic_DNA"/>
</dbReference>
<proteinExistence type="predicted"/>
<dbReference type="Gene3D" id="1.10.510.10">
    <property type="entry name" value="Transferase(Phosphotransferase) domain 1"/>
    <property type="match status" value="1"/>
</dbReference>
<evidence type="ECO:0000313" key="3">
    <source>
        <dbReference type="Proteomes" id="UP000800041"/>
    </source>
</evidence>
<accession>A0A6G1GKG0</accession>
<dbReference type="Proteomes" id="UP000800041">
    <property type="component" value="Unassembled WGS sequence"/>
</dbReference>
<dbReference type="AlphaFoldDB" id="A0A6G1GKG0"/>
<reference evidence="2" key="1">
    <citation type="journal article" date="2020" name="Stud. Mycol.">
        <title>101 Dothideomycetes genomes: a test case for predicting lifestyles and emergence of pathogens.</title>
        <authorList>
            <person name="Haridas S."/>
            <person name="Albert R."/>
            <person name="Binder M."/>
            <person name="Bloem J."/>
            <person name="Labutti K."/>
            <person name="Salamov A."/>
            <person name="Andreopoulos B."/>
            <person name="Baker S."/>
            <person name="Barry K."/>
            <person name="Bills G."/>
            <person name="Bluhm B."/>
            <person name="Cannon C."/>
            <person name="Castanera R."/>
            <person name="Culley D."/>
            <person name="Daum C."/>
            <person name="Ezra D."/>
            <person name="Gonzalez J."/>
            <person name="Henrissat B."/>
            <person name="Kuo A."/>
            <person name="Liang C."/>
            <person name="Lipzen A."/>
            <person name="Lutzoni F."/>
            <person name="Magnuson J."/>
            <person name="Mondo S."/>
            <person name="Nolan M."/>
            <person name="Ohm R."/>
            <person name="Pangilinan J."/>
            <person name="Park H.-J."/>
            <person name="Ramirez L."/>
            <person name="Alfaro M."/>
            <person name="Sun H."/>
            <person name="Tritt A."/>
            <person name="Yoshinaga Y."/>
            <person name="Zwiers L.-H."/>
            <person name="Turgeon B."/>
            <person name="Goodwin S."/>
            <person name="Spatafora J."/>
            <person name="Crous P."/>
            <person name="Grigoriev I."/>
        </authorList>
    </citation>
    <scope>NUCLEOTIDE SEQUENCE</scope>
    <source>
        <strain evidence="2">CBS 113979</strain>
    </source>
</reference>
<feature type="domain" description="Protein kinase" evidence="1">
    <location>
        <begin position="13"/>
        <end position="260"/>
    </location>
</feature>
<dbReference type="GO" id="GO:0005737">
    <property type="term" value="C:cytoplasm"/>
    <property type="evidence" value="ECO:0007669"/>
    <property type="project" value="TreeGrafter"/>
</dbReference>
<dbReference type="OrthoDB" id="1668230at2759"/>
<dbReference type="SMART" id="SM00220">
    <property type="entry name" value="S_TKc"/>
    <property type="match status" value="1"/>
</dbReference>
<protein>
    <recommendedName>
        <fullName evidence="1">Protein kinase domain-containing protein</fullName>
    </recommendedName>
</protein>